<reference evidence="1 2" key="1">
    <citation type="submission" date="2020-12" db="EMBL/GenBank/DDBJ databases">
        <title>Geomonas sp. Red259, isolated from paddy soil.</title>
        <authorList>
            <person name="Xu Z."/>
            <person name="Zhang Z."/>
            <person name="Masuda Y."/>
            <person name="Itoh H."/>
            <person name="Senoo K."/>
        </authorList>
    </citation>
    <scope>NUCLEOTIDE SEQUENCE [LARGE SCALE GENOMIC DNA]</scope>
    <source>
        <strain evidence="1 2">Red259</strain>
    </source>
</reference>
<dbReference type="Proteomes" id="UP000641025">
    <property type="component" value="Unassembled WGS sequence"/>
</dbReference>
<organism evidence="1 2">
    <name type="scientific">Geomonas propionica</name>
    <dbReference type="NCBI Taxonomy" id="2798582"/>
    <lineage>
        <taxon>Bacteria</taxon>
        <taxon>Pseudomonadati</taxon>
        <taxon>Thermodesulfobacteriota</taxon>
        <taxon>Desulfuromonadia</taxon>
        <taxon>Geobacterales</taxon>
        <taxon>Geobacteraceae</taxon>
        <taxon>Geomonas</taxon>
    </lineage>
</organism>
<gene>
    <name evidence="1" type="ORF">JFN90_14830</name>
</gene>
<dbReference type="RefSeq" id="WP_199395903.1">
    <property type="nucleotide sequence ID" value="NZ_JAEMHK010000011.1"/>
</dbReference>
<accession>A0ABS0YUH7</accession>
<evidence type="ECO:0000313" key="1">
    <source>
        <dbReference type="EMBL" id="MBJ6801407.1"/>
    </source>
</evidence>
<evidence type="ECO:0000313" key="2">
    <source>
        <dbReference type="Proteomes" id="UP000641025"/>
    </source>
</evidence>
<sequence>MEGLRTCQLQVVYQSGHPLTLFDRARTFALRINSAIKRRLVSRFSGIQEISAGGASVINRTANLLSSAHGGCFQPGELVEVLTAEEILRTLDGNNCCGKLQFMPGMWRFAGKRFTVLKPVKTMFDERAWKMVRVKDTLVLRDVICDGAELYDKEGCDRCCYYFWKTDWLRKVH</sequence>
<proteinExistence type="predicted"/>
<dbReference type="EMBL" id="JAEMHK010000011">
    <property type="protein sequence ID" value="MBJ6801407.1"/>
    <property type="molecule type" value="Genomic_DNA"/>
</dbReference>
<protein>
    <submittedName>
        <fullName evidence="1">Uncharacterized protein</fullName>
    </submittedName>
</protein>
<comment type="caution">
    <text evidence="1">The sequence shown here is derived from an EMBL/GenBank/DDBJ whole genome shotgun (WGS) entry which is preliminary data.</text>
</comment>
<name>A0ABS0YUH7_9BACT</name>
<keyword evidence="2" id="KW-1185">Reference proteome</keyword>